<dbReference type="RefSeq" id="WP_394833193.1">
    <property type="nucleotide sequence ID" value="NZ_CP089929.1"/>
</dbReference>
<evidence type="ECO:0000313" key="5">
    <source>
        <dbReference type="Proteomes" id="UP001374803"/>
    </source>
</evidence>
<dbReference type="SMART" id="SM00822">
    <property type="entry name" value="PKS_KR"/>
    <property type="match status" value="1"/>
</dbReference>
<dbReference type="InterPro" id="IPR057326">
    <property type="entry name" value="KR_dom"/>
</dbReference>
<dbReference type="Gene3D" id="3.40.50.720">
    <property type="entry name" value="NAD(P)-binding Rossmann-like Domain"/>
    <property type="match status" value="1"/>
</dbReference>
<dbReference type="InterPro" id="IPR002347">
    <property type="entry name" value="SDR_fam"/>
</dbReference>
<name>A0ABZ2KY04_9BACT</name>
<evidence type="ECO:0000256" key="2">
    <source>
        <dbReference type="ARBA" id="ARBA00023002"/>
    </source>
</evidence>
<organism evidence="4 5">
    <name type="scientific">Pendulispora rubella</name>
    <dbReference type="NCBI Taxonomy" id="2741070"/>
    <lineage>
        <taxon>Bacteria</taxon>
        <taxon>Pseudomonadati</taxon>
        <taxon>Myxococcota</taxon>
        <taxon>Myxococcia</taxon>
        <taxon>Myxococcales</taxon>
        <taxon>Sorangiineae</taxon>
        <taxon>Pendulisporaceae</taxon>
        <taxon>Pendulispora</taxon>
    </lineage>
</organism>
<gene>
    <name evidence="4" type="ORF">LVJ94_42495</name>
</gene>
<dbReference type="PANTHER" id="PTHR43477:SF1">
    <property type="entry name" value="DIHYDROANTICAPSIN 7-DEHYDROGENASE"/>
    <property type="match status" value="1"/>
</dbReference>
<dbReference type="InterPro" id="IPR036291">
    <property type="entry name" value="NAD(P)-bd_dom_sf"/>
</dbReference>
<dbReference type="EMBL" id="CP089983">
    <property type="protein sequence ID" value="WXB03562.1"/>
    <property type="molecule type" value="Genomic_DNA"/>
</dbReference>
<evidence type="ECO:0000259" key="3">
    <source>
        <dbReference type="SMART" id="SM00822"/>
    </source>
</evidence>
<dbReference type="Proteomes" id="UP001374803">
    <property type="component" value="Chromosome"/>
</dbReference>
<reference evidence="4" key="1">
    <citation type="submission" date="2021-12" db="EMBL/GenBank/DDBJ databases">
        <title>Discovery of the Pendulisporaceae a myxobacterial family with distinct sporulation behavior and unique specialized metabolism.</title>
        <authorList>
            <person name="Garcia R."/>
            <person name="Popoff A."/>
            <person name="Bader C.D."/>
            <person name="Loehr J."/>
            <person name="Walesch S."/>
            <person name="Walt C."/>
            <person name="Boldt J."/>
            <person name="Bunk B."/>
            <person name="Haeckl F.J.F.P.J."/>
            <person name="Gunesch A.P."/>
            <person name="Birkelbach J."/>
            <person name="Nuebel U."/>
            <person name="Pietschmann T."/>
            <person name="Bach T."/>
            <person name="Mueller R."/>
        </authorList>
    </citation>
    <scope>NUCLEOTIDE SEQUENCE</scope>
    <source>
        <strain evidence="4">MSr11367</strain>
    </source>
</reference>
<dbReference type="SUPFAM" id="SSF51735">
    <property type="entry name" value="NAD(P)-binding Rossmann-fold domains"/>
    <property type="match status" value="1"/>
</dbReference>
<proteinExistence type="inferred from homology"/>
<comment type="similarity">
    <text evidence="1">Belongs to the short-chain dehydrogenases/reductases (SDR) family.</text>
</comment>
<evidence type="ECO:0000313" key="4">
    <source>
        <dbReference type="EMBL" id="WXB03562.1"/>
    </source>
</evidence>
<dbReference type="PRINTS" id="PR00081">
    <property type="entry name" value="GDHRDH"/>
</dbReference>
<protein>
    <submittedName>
        <fullName evidence="4">SDR family oxidoreductase</fullName>
    </submittedName>
</protein>
<dbReference type="InterPro" id="IPR051122">
    <property type="entry name" value="SDR_DHRS6-like"/>
</dbReference>
<keyword evidence="5" id="KW-1185">Reference proteome</keyword>
<dbReference type="Pfam" id="PF13561">
    <property type="entry name" value="adh_short_C2"/>
    <property type="match status" value="1"/>
</dbReference>
<evidence type="ECO:0000256" key="1">
    <source>
        <dbReference type="ARBA" id="ARBA00006484"/>
    </source>
</evidence>
<accession>A0ABZ2KY04</accession>
<dbReference type="CDD" id="cd05233">
    <property type="entry name" value="SDR_c"/>
    <property type="match status" value="1"/>
</dbReference>
<dbReference type="PANTHER" id="PTHR43477">
    <property type="entry name" value="DIHYDROANTICAPSIN 7-DEHYDROGENASE"/>
    <property type="match status" value="1"/>
</dbReference>
<feature type="domain" description="Ketoreductase" evidence="3">
    <location>
        <begin position="12"/>
        <end position="192"/>
    </location>
</feature>
<sequence length="245" mass="25222">MNDPARSTLVDQTVVIVGGSSGVGLAIARLASQSGAKKVVLIGRSRDKLASAATDVGGGNVDIAPADMVDSAALTAAIRSAGTIDHLVLTAVADEKKRIGGIAALSDAQMEGAIDKLRGFFFAARAAAPILRERGSMIFTSGASALKPSARMSILAAVNASVVTLAHALAIELAPVRVNALTPGVVDTPIHQGEEREGIRRWAESELPARRFGQPSDLAHAALFLMTNPYVTGQNLVVDGGLVAR</sequence>
<keyword evidence="2" id="KW-0560">Oxidoreductase</keyword>